<feature type="chain" id="PRO_5032546275" evidence="4">
    <location>
        <begin position="30"/>
        <end position="275"/>
    </location>
</feature>
<dbReference type="InterPro" id="IPR001254">
    <property type="entry name" value="Trypsin_dom"/>
</dbReference>
<evidence type="ECO:0000256" key="1">
    <source>
        <dbReference type="ARBA" id="ARBA00007664"/>
    </source>
</evidence>
<sequence>MRGGFTRFATVVSAVAACLATVVAPTASASVQPDLVGGTPAGETYPFMASLQDRGEHVCGAALLRPEWLVTAAHCVQGAGGEAQDPAVLRARIGSTDRTKGGEVADAAEVVVHPSYQYPGSTGDLALVRLSAPVSAQPVEIAGADAPSDAAAPEGPAPTEPGTPTRLLGWGQTCPENGCGEAPVTLQQVDTQVVDGERCAAGFDAASEVCTGNPDGAGACYGDSGGPQLVRAGERWRLVGMSSRSGNNKPVCGTSPSIYTSATAYAPWIDATVAR</sequence>
<dbReference type="CDD" id="cd00190">
    <property type="entry name" value="Tryp_SPc"/>
    <property type="match status" value="1"/>
</dbReference>
<dbReference type="PROSITE" id="PS51257">
    <property type="entry name" value="PROKAR_LIPOPROTEIN"/>
    <property type="match status" value="1"/>
</dbReference>
<evidence type="ECO:0000256" key="3">
    <source>
        <dbReference type="SAM" id="MobiDB-lite"/>
    </source>
</evidence>
<keyword evidence="7" id="KW-1185">Reference proteome</keyword>
<keyword evidence="6" id="KW-0645">Protease</keyword>
<evidence type="ECO:0000313" key="7">
    <source>
        <dbReference type="Proteomes" id="UP000550714"/>
    </source>
</evidence>
<dbReference type="InterPro" id="IPR018114">
    <property type="entry name" value="TRYPSIN_HIS"/>
</dbReference>
<keyword evidence="6" id="KW-0378">Hydrolase</keyword>
<comment type="similarity">
    <text evidence="1">Belongs to the peptidase S1 family.</text>
</comment>
<dbReference type="FunFam" id="2.40.10.10:FF:000068">
    <property type="entry name" value="transmembrane protease serine 2"/>
    <property type="match status" value="1"/>
</dbReference>
<dbReference type="Proteomes" id="UP000550714">
    <property type="component" value="Unassembled WGS sequence"/>
</dbReference>
<name>A0A839S000_9PSEU</name>
<feature type="domain" description="Peptidase S1" evidence="5">
    <location>
        <begin position="35"/>
        <end position="274"/>
    </location>
</feature>
<dbReference type="InterPro" id="IPR043504">
    <property type="entry name" value="Peptidase_S1_PA_chymotrypsin"/>
</dbReference>
<feature type="region of interest" description="Disordered" evidence="3">
    <location>
        <begin position="145"/>
        <end position="166"/>
    </location>
</feature>
<dbReference type="GO" id="GO:0004252">
    <property type="term" value="F:serine-type endopeptidase activity"/>
    <property type="evidence" value="ECO:0007669"/>
    <property type="project" value="InterPro"/>
</dbReference>
<evidence type="ECO:0000259" key="5">
    <source>
        <dbReference type="PROSITE" id="PS50240"/>
    </source>
</evidence>
<dbReference type="Gene3D" id="2.40.10.10">
    <property type="entry name" value="Trypsin-like serine proteases"/>
    <property type="match status" value="1"/>
</dbReference>
<dbReference type="InterPro" id="IPR001314">
    <property type="entry name" value="Peptidase_S1A"/>
</dbReference>
<evidence type="ECO:0000256" key="2">
    <source>
        <dbReference type="ARBA" id="ARBA00023157"/>
    </source>
</evidence>
<dbReference type="Pfam" id="PF00089">
    <property type="entry name" value="Trypsin"/>
    <property type="match status" value="1"/>
</dbReference>
<proteinExistence type="inferred from homology"/>
<reference evidence="6 7" key="1">
    <citation type="submission" date="2020-08" db="EMBL/GenBank/DDBJ databases">
        <title>Genomic Encyclopedia of Type Strains, Phase III (KMG-III): the genomes of soil and plant-associated and newly described type strains.</title>
        <authorList>
            <person name="Whitman W."/>
        </authorList>
    </citation>
    <scope>NUCLEOTIDE SEQUENCE [LARGE SCALE GENOMIC DNA]</scope>
    <source>
        <strain evidence="6 7">CECT 8577</strain>
    </source>
</reference>
<dbReference type="PRINTS" id="PR00722">
    <property type="entry name" value="CHYMOTRYPSIN"/>
</dbReference>
<feature type="compositionally biased region" description="Low complexity" evidence="3">
    <location>
        <begin position="145"/>
        <end position="154"/>
    </location>
</feature>
<keyword evidence="4" id="KW-0732">Signal</keyword>
<dbReference type="EMBL" id="JACHWU010000001">
    <property type="protein sequence ID" value="MBB3050624.1"/>
    <property type="molecule type" value="Genomic_DNA"/>
</dbReference>
<dbReference type="PROSITE" id="PS00134">
    <property type="entry name" value="TRYPSIN_HIS"/>
    <property type="match status" value="1"/>
</dbReference>
<protein>
    <submittedName>
        <fullName evidence="6">Secreted trypsin-like serine protease</fullName>
    </submittedName>
</protein>
<dbReference type="AlphaFoldDB" id="A0A839S000"/>
<gene>
    <name evidence="6" type="ORF">FHS23_001619</name>
</gene>
<dbReference type="InterPro" id="IPR009003">
    <property type="entry name" value="Peptidase_S1_PA"/>
</dbReference>
<dbReference type="SMART" id="SM00020">
    <property type="entry name" value="Tryp_SPc"/>
    <property type="match status" value="1"/>
</dbReference>
<dbReference type="InterPro" id="IPR050430">
    <property type="entry name" value="Peptidase_S1"/>
</dbReference>
<comment type="caution">
    <text evidence="6">The sequence shown here is derived from an EMBL/GenBank/DDBJ whole genome shotgun (WGS) entry which is preliminary data.</text>
</comment>
<dbReference type="GO" id="GO:0006508">
    <property type="term" value="P:proteolysis"/>
    <property type="evidence" value="ECO:0007669"/>
    <property type="project" value="UniProtKB-KW"/>
</dbReference>
<dbReference type="SUPFAM" id="SSF50494">
    <property type="entry name" value="Trypsin-like serine proteases"/>
    <property type="match status" value="1"/>
</dbReference>
<feature type="signal peptide" evidence="4">
    <location>
        <begin position="1"/>
        <end position="29"/>
    </location>
</feature>
<keyword evidence="2" id="KW-1015">Disulfide bond</keyword>
<dbReference type="PROSITE" id="PS50240">
    <property type="entry name" value="TRYPSIN_DOM"/>
    <property type="match status" value="1"/>
</dbReference>
<dbReference type="RefSeq" id="WP_183650185.1">
    <property type="nucleotide sequence ID" value="NZ_JACHWU010000001.1"/>
</dbReference>
<dbReference type="PANTHER" id="PTHR24276">
    <property type="entry name" value="POLYSERASE-RELATED"/>
    <property type="match status" value="1"/>
</dbReference>
<dbReference type="PANTHER" id="PTHR24276:SF98">
    <property type="entry name" value="FI18310P1-RELATED"/>
    <property type="match status" value="1"/>
</dbReference>
<organism evidence="6 7">
    <name type="scientific">Prauserella isguenensis</name>
    <dbReference type="NCBI Taxonomy" id="1470180"/>
    <lineage>
        <taxon>Bacteria</taxon>
        <taxon>Bacillati</taxon>
        <taxon>Actinomycetota</taxon>
        <taxon>Actinomycetes</taxon>
        <taxon>Pseudonocardiales</taxon>
        <taxon>Pseudonocardiaceae</taxon>
        <taxon>Prauserella</taxon>
    </lineage>
</organism>
<evidence type="ECO:0000256" key="4">
    <source>
        <dbReference type="SAM" id="SignalP"/>
    </source>
</evidence>
<accession>A0A839S000</accession>
<evidence type="ECO:0000313" key="6">
    <source>
        <dbReference type="EMBL" id="MBB3050624.1"/>
    </source>
</evidence>